<reference evidence="1 2" key="1">
    <citation type="submission" date="2015-03" db="EMBL/GenBank/DDBJ databases">
        <title>Draft genome of the nematode, Opisthorchis viverrini.</title>
        <authorList>
            <person name="Mitreva M."/>
        </authorList>
    </citation>
    <scope>NUCLEOTIDE SEQUENCE [LARGE SCALE GENOMIC DNA]</scope>
    <source>
        <strain evidence="1">Khon Kaen</strain>
    </source>
</reference>
<dbReference type="InterPro" id="IPR015943">
    <property type="entry name" value="WD40/YVTN_repeat-like_dom_sf"/>
</dbReference>
<dbReference type="EMBL" id="KV896151">
    <property type="protein sequence ID" value="OON16966.1"/>
    <property type="molecule type" value="Genomic_DNA"/>
</dbReference>
<gene>
    <name evidence="1" type="ORF">X801_07203</name>
</gene>
<dbReference type="SUPFAM" id="SSF101912">
    <property type="entry name" value="Sema domain"/>
    <property type="match status" value="1"/>
</dbReference>
<dbReference type="AlphaFoldDB" id="A0A1S8WR46"/>
<dbReference type="Proteomes" id="UP000243686">
    <property type="component" value="Unassembled WGS sequence"/>
</dbReference>
<evidence type="ECO:0000313" key="1">
    <source>
        <dbReference type="EMBL" id="OON16966.1"/>
    </source>
</evidence>
<organism evidence="1 2">
    <name type="scientific">Opisthorchis viverrini</name>
    <name type="common">Southeast Asian liver fluke</name>
    <dbReference type="NCBI Taxonomy" id="6198"/>
    <lineage>
        <taxon>Eukaryota</taxon>
        <taxon>Metazoa</taxon>
        <taxon>Spiralia</taxon>
        <taxon>Lophotrochozoa</taxon>
        <taxon>Platyhelminthes</taxon>
        <taxon>Trematoda</taxon>
        <taxon>Digenea</taxon>
        <taxon>Opisthorchiida</taxon>
        <taxon>Opisthorchiata</taxon>
        <taxon>Opisthorchiidae</taxon>
        <taxon>Opisthorchis</taxon>
    </lineage>
</organism>
<feature type="non-terminal residue" evidence="1">
    <location>
        <position position="1"/>
    </location>
</feature>
<dbReference type="Gene3D" id="2.130.10.10">
    <property type="entry name" value="YVTN repeat-like/Quinoprotein amine dehydrogenase"/>
    <property type="match status" value="1"/>
</dbReference>
<sequence>AADLRGPPKTHWKDLAHRPVTDYSQVVGLVTSNRYLYVATRFGNNSGSKNVIMRIAAESETSLKASGPKMIETPVGSNWIMQDERTVFVGAFEFHNAVYFIFRETAHEALESCQSQLFLRLYETWRHREKNFLQLKTGYCIPNWESVPGESSPINS</sequence>
<name>A0A1S8WR46_OPIVI</name>
<protein>
    <submittedName>
        <fullName evidence="1">Uncharacterized protein</fullName>
    </submittedName>
</protein>
<accession>A0A1S8WR46</accession>
<proteinExistence type="predicted"/>
<evidence type="ECO:0000313" key="2">
    <source>
        <dbReference type="Proteomes" id="UP000243686"/>
    </source>
</evidence>
<keyword evidence="2" id="KW-1185">Reference proteome</keyword>
<dbReference type="InterPro" id="IPR036352">
    <property type="entry name" value="Semap_dom_sf"/>
</dbReference>